<dbReference type="GO" id="GO:0006950">
    <property type="term" value="P:response to stress"/>
    <property type="evidence" value="ECO:0007669"/>
    <property type="project" value="TreeGrafter"/>
</dbReference>
<name>A0A964WUK1_9HYPH</name>
<evidence type="ECO:0000313" key="4">
    <source>
        <dbReference type="Proteomes" id="UP000773614"/>
    </source>
</evidence>
<dbReference type="OrthoDB" id="8255121at2"/>
<dbReference type="AlphaFoldDB" id="A0A964WUK1"/>
<reference evidence="3" key="1">
    <citation type="submission" date="2019-03" db="EMBL/GenBank/DDBJ databases">
        <title>Afifella sp. nov., isolated from activated sludge.</title>
        <authorList>
            <person name="Li Q."/>
            <person name="Liu Y."/>
        </authorList>
    </citation>
    <scope>NUCLEOTIDE SEQUENCE</scope>
    <source>
        <strain evidence="3">L72</strain>
    </source>
</reference>
<gene>
    <name evidence="3" type="ORF">E4O86_15475</name>
</gene>
<dbReference type="RefSeq" id="WP_161141459.1">
    <property type="nucleotide sequence ID" value="NZ_SPKJ01000060.1"/>
</dbReference>
<dbReference type="Pfam" id="PF12802">
    <property type="entry name" value="MarR_2"/>
    <property type="match status" value="1"/>
</dbReference>
<sequence>MAGDAGRSNADHEEDGLPERTASAPALLVDGSDRMFRELVQRMLAFSARLQEVRNRFGRSIGLSGPQYSILISIAHLQGRQGVGVNAVARHLHLSGAFVTIEVNRLVSRGLLGKAVNPEDRRRVLLTLTPAGRQRLAQLKPRQVAANDLIFGSLDHADFLALHRITGQLVDGVDAALLFLDYADAGAGPESGRDHADAPVRAGESR</sequence>
<keyword evidence="4" id="KW-1185">Reference proteome</keyword>
<organism evidence="3 4">
    <name type="scientific">Propylenella binzhouense</name>
    <dbReference type="NCBI Taxonomy" id="2555902"/>
    <lineage>
        <taxon>Bacteria</taxon>
        <taxon>Pseudomonadati</taxon>
        <taxon>Pseudomonadota</taxon>
        <taxon>Alphaproteobacteria</taxon>
        <taxon>Hyphomicrobiales</taxon>
        <taxon>Propylenellaceae</taxon>
        <taxon>Propylenella</taxon>
    </lineage>
</organism>
<dbReference type="InterPro" id="IPR039422">
    <property type="entry name" value="MarR/SlyA-like"/>
</dbReference>
<accession>A0A964WUK1</accession>
<dbReference type="GO" id="GO:0003700">
    <property type="term" value="F:DNA-binding transcription factor activity"/>
    <property type="evidence" value="ECO:0007669"/>
    <property type="project" value="InterPro"/>
</dbReference>
<evidence type="ECO:0000259" key="2">
    <source>
        <dbReference type="PROSITE" id="PS50995"/>
    </source>
</evidence>
<dbReference type="PANTHER" id="PTHR33164:SF43">
    <property type="entry name" value="HTH-TYPE TRANSCRIPTIONAL REPRESSOR YETL"/>
    <property type="match status" value="1"/>
</dbReference>
<dbReference type="PANTHER" id="PTHR33164">
    <property type="entry name" value="TRANSCRIPTIONAL REGULATOR, MARR FAMILY"/>
    <property type="match status" value="1"/>
</dbReference>
<evidence type="ECO:0000313" key="3">
    <source>
        <dbReference type="EMBL" id="MYZ49114.1"/>
    </source>
</evidence>
<dbReference type="SUPFAM" id="SSF46785">
    <property type="entry name" value="Winged helix' DNA-binding domain"/>
    <property type="match status" value="1"/>
</dbReference>
<dbReference type="PROSITE" id="PS50995">
    <property type="entry name" value="HTH_MARR_2"/>
    <property type="match status" value="1"/>
</dbReference>
<dbReference type="Proteomes" id="UP000773614">
    <property type="component" value="Unassembled WGS sequence"/>
</dbReference>
<feature type="domain" description="HTH marR-type" evidence="2">
    <location>
        <begin position="32"/>
        <end position="171"/>
    </location>
</feature>
<evidence type="ECO:0000256" key="1">
    <source>
        <dbReference type="SAM" id="MobiDB-lite"/>
    </source>
</evidence>
<dbReference type="InterPro" id="IPR000835">
    <property type="entry name" value="HTH_MarR-typ"/>
</dbReference>
<dbReference type="EMBL" id="SPKJ01000060">
    <property type="protein sequence ID" value="MYZ49114.1"/>
    <property type="molecule type" value="Genomic_DNA"/>
</dbReference>
<dbReference type="InterPro" id="IPR036388">
    <property type="entry name" value="WH-like_DNA-bd_sf"/>
</dbReference>
<protein>
    <submittedName>
        <fullName evidence="3">MarR family transcriptional regulator</fullName>
    </submittedName>
</protein>
<dbReference type="InterPro" id="IPR036390">
    <property type="entry name" value="WH_DNA-bd_sf"/>
</dbReference>
<dbReference type="Gene3D" id="1.10.10.10">
    <property type="entry name" value="Winged helix-like DNA-binding domain superfamily/Winged helix DNA-binding domain"/>
    <property type="match status" value="1"/>
</dbReference>
<dbReference type="SMART" id="SM00347">
    <property type="entry name" value="HTH_MARR"/>
    <property type="match status" value="1"/>
</dbReference>
<feature type="region of interest" description="Disordered" evidence="1">
    <location>
        <begin position="1"/>
        <end position="24"/>
    </location>
</feature>
<proteinExistence type="predicted"/>
<comment type="caution">
    <text evidence="3">The sequence shown here is derived from an EMBL/GenBank/DDBJ whole genome shotgun (WGS) entry which is preliminary data.</text>
</comment>
<feature type="compositionally biased region" description="Basic and acidic residues" evidence="1">
    <location>
        <begin position="9"/>
        <end position="18"/>
    </location>
</feature>